<reference evidence="7 8" key="1">
    <citation type="submission" date="2021-04" db="EMBL/GenBank/DDBJ databases">
        <authorList>
            <person name="Bliznina A."/>
        </authorList>
    </citation>
    <scope>NUCLEOTIDE SEQUENCE [LARGE SCALE GENOMIC DNA]</scope>
</reference>
<keyword evidence="4" id="KW-0472">Membrane</keyword>
<evidence type="ECO:0000256" key="3">
    <source>
        <dbReference type="ARBA" id="ARBA00022537"/>
    </source>
</evidence>
<gene>
    <name evidence="7" type="ORF">OKIOD_LOCUS16532</name>
</gene>
<dbReference type="PANTHER" id="PTHR40388:SF1">
    <property type="entry name" value="BRYOPORIN"/>
    <property type="match status" value="1"/>
</dbReference>
<keyword evidence="4" id="KW-1053">Target membrane</keyword>
<keyword evidence="5" id="KW-0166">Nematocyst</keyword>
<evidence type="ECO:0000256" key="2">
    <source>
        <dbReference type="ARBA" id="ARBA00004532"/>
    </source>
</evidence>
<feature type="compositionally biased region" description="Low complexity" evidence="6">
    <location>
        <begin position="25"/>
        <end position="42"/>
    </location>
</feature>
<dbReference type="EMBL" id="OU015567">
    <property type="protein sequence ID" value="CAG5113677.1"/>
    <property type="molecule type" value="Genomic_DNA"/>
</dbReference>
<name>A0ABN7TE01_OIKDI</name>
<protein>
    <submittedName>
        <fullName evidence="7">Oidioi.mRNA.OKI2018_I69.chr2.g7767.t1.cds</fullName>
    </submittedName>
</protein>
<evidence type="ECO:0000256" key="1">
    <source>
        <dbReference type="ARBA" id="ARBA00004175"/>
    </source>
</evidence>
<dbReference type="SUPFAM" id="SSF63724">
    <property type="entry name" value="Cytolysin/lectin"/>
    <property type="match status" value="1"/>
</dbReference>
<dbReference type="Gene3D" id="2.60.270.20">
    <property type="entry name" value="Cytolysin/lectin"/>
    <property type="match status" value="1"/>
</dbReference>
<dbReference type="Proteomes" id="UP001158576">
    <property type="component" value="Chromosome 2"/>
</dbReference>
<keyword evidence="8" id="KW-1185">Reference proteome</keyword>
<organism evidence="7 8">
    <name type="scientific">Oikopleura dioica</name>
    <name type="common">Tunicate</name>
    <dbReference type="NCBI Taxonomy" id="34765"/>
    <lineage>
        <taxon>Eukaryota</taxon>
        <taxon>Metazoa</taxon>
        <taxon>Chordata</taxon>
        <taxon>Tunicata</taxon>
        <taxon>Appendicularia</taxon>
        <taxon>Copelata</taxon>
        <taxon>Oikopleuridae</taxon>
        <taxon>Oikopleura</taxon>
    </lineage>
</organism>
<evidence type="ECO:0000313" key="7">
    <source>
        <dbReference type="EMBL" id="CAG5113677.1"/>
    </source>
</evidence>
<sequence length="309" mass="35004">MVFFKIILLHFAVAVIKDRKEVENTTSTTTTSTATTTTTTTTTTTATPVSLDSLFSALDVPKKKFSSFLDRSTRVSAAISLENYSHWTIHNLGHFRVSGRLTSDSGNLNPGSASFISAKKKWGLYGAQIQLKYFFDPCEATSNDVDLTVCSKNDLSYLDIMFDLPYNFNFYSNVLATMLCKKTGEKNLCPRDVDSLATGPGYMLYHNHNRLSRKIFKKKKEAFLNEDDHLILRASMTPEHNSIIKIQIFPKKYHALDTKIIRKISSEDYFEFLESLKQVDGPEETTQKPKRTTRATMSQSEMPRSRLGK</sequence>
<dbReference type="PANTHER" id="PTHR40388">
    <property type="entry name" value="BRYOPORIN"/>
    <property type="match status" value="1"/>
</dbReference>
<evidence type="ECO:0000313" key="8">
    <source>
        <dbReference type="Proteomes" id="UP001158576"/>
    </source>
</evidence>
<evidence type="ECO:0000256" key="5">
    <source>
        <dbReference type="ARBA" id="ARBA00023331"/>
    </source>
</evidence>
<keyword evidence="3" id="KW-1052">Target cell membrane</keyword>
<feature type="region of interest" description="Disordered" evidence="6">
    <location>
        <begin position="280"/>
        <end position="309"/>
    </location>
</feature>
<feature type="region of interest" description="Disordered" evidence="6">
    <location>
        <begin position="22"/>
        <end position="42"/>
    </location>
</feature>
<accession>A0ABN7TE01</accession>
<evidence type="ECO:0000256" key="6">
    <source>
        <dbReference type="SAM" id="MobiDB-lite"/>
    </source>
</evidence>
<comment type="subcellular location">
    <subcellularLocation>
        <location evidence="2">Nematocyst</location>
    </subcellularLocation>
    <subcellularLocation>
        <location evidence="1">Target cell membrane</location>
    </subcellularLocation>
</comment>
<dbReference type="InterPro" id="IPR050677">
    <property type="entry name" value="Actinoporin_PFT"/>
</dbReference>
<dbReference type="InterPro" id="IPR015926">
    <property type="entry name" value="Cytolysin/lectin"/>
</dbReference>
<evidence type="ECO:0000256" key="4">
    <source>
        <dbReference type="ARBA" id="ARBA00023298"/>
    </source>
</evidence>
<proteinExistence type="predicted"/>